<dbReference type="InterPro" id="IPR009057">
    <property type="entry name" value="Homeodomain-like_sf"/>
</dbReference>
<evidence type="ECO:0000256" key="4">
    <source>
        <dbReference type="ARBA" id="ARBA00023163"/>
    </source>
</evidence>
<dbReference type="Pfam" id="PF00440">
    <property type="entry name" value="TetR_N"/>
    <property type="match status" value="1"/>
</dbReference>
<gene>
    <name evidence="7" type="ORF">GCM10025751_39900</name>
</gene>
<dbReference type="InterPro" id="IPR001647">
    <property type="entry name" value="HTH_TetR"/>
</dbReference>
<sequence length="210" mass="23653">MPDPGDEFWDEFDTHEMIMEATVWVLAEGGYSGLTLRKIAERAGKNRGLVHYYFDSKDDLLQSLLDHIFDGMQRLMGLDETDEPLERLWTALRFFAYGPGGVDENGRHYYLAILQLKALAPHDAEIRQRLTRNYRYTVDLIQATIEEGIERDTFHSVDPEATATFFVAAIDGARSTDLTLDTTTVRETTMDGIEHVVSELLVASADSGGC</sequence>
<keyword evidence="1" id="KW-0678">Repressor</keyword>
<dbReference type="InterPro" id="IPR039538">
    <property type="entry name" value="BetI_C"/>
</dbReference>
<reference evidence="7 8" key="1">
    <citation type="journal article" date="2019" name="Int. J. Syst. Evol. Microbiol.">
        <title>The Global Catalogue of Microorganisms (GCM) 10K type strain sequencing project: providing services to taxonomists for standard genome sequencing and annotation.</title>
        <authorList>
            <consortium name="The Broad Institute Genomics Platform"/>
            <consortium name="The Broad Institute Genome Sequencing Center for Infectious Disease"/>
            <person name="Wu L."/>
            <person name="Ma J."/>
        </authorList>
    </citation>
    <scope>NUCLEOTIDE SEQUENCE [LARGE SCALE GENOMIC DNA]</scope>
    <source>
        <strain evidence="7 8">JCM 17504</strain>
    </source>
</reference>
<dbReference type="EMBL" id="BAABKX010000015">
    <property type="protein sequence ID" value="GAA5057695.1"/>
    <property type="molecule type" value="Genomic_DNA"/>
</dbReference>
<dbReference type="GO" id="GO:0003700">
    <property type="term" value="F:DNA-binding transcription factor activity"/>
    <property type="evidence" value="ECO:0007669"/>
    <property type="project" value="TreeGrafter"/>
</dbReference>
<evidence type="ECO:0000313" key="7">
    <source>
        <dbReference type="EMBL" id="GAA5057695.1"/>
    </source>
</evidence>
<proteinExistence type="predicted"/>
<dbReference type="SUPFAM" id="SSF46689">
    <property type="entry name" value="Homeodomain-like"/>
    <property type="match status" value="1"/>
</dbReference>
<keyword evidence="4" id="KW-0804">Transcription</keyword>
<evidence type="ECO:0000256" key="5">
    <source>
        <dbReference type="PROSITE-ProRule" id="PRU00335"/>
    </source>
</evidence>
<organism evidence="7 8">
    <name type="scientific">Haladaptatus pallidirubidus</name>
    <dbReference type="NCBI Taxonomy" id="1008152"/>
    <lineage>
        <taxon>Archaea</taxon>
        <taxon>Methanobacteriati</taxon>
        <taxon>Methanobacteriota</taxon>
        <taxon>Stenosarchaea group</taxon>
        <taxon>Halobacteria</taxon>
        <taxon>Halobacteriales</taxon>
        <taxon>Haladaptataceae</taxon>
        <taxon>Haladaptatus</taxon>
    </lineage>
</organism>
<dbReference type="GO" id="GO:0000976">
    <property type="term" value="F:transcription cis-regulatory region binding"/>
    <property type="evidence" value="ECO:0007669"/>
    <property type="project" value="TreeGrafter"/>
</dbReference>
<dbReference type="RefSeq" id="WP_227773894.1">
    <property type="nucleotide sequence ID" value="NZ_BAABKX010000015.1"/>
</dbReference>
<evidence type="ECO:0000256" key="3">
    <source>
        <dbReference type="ARBA" id="ARBA00023125"/>
    </source>
</evidence>
<keyword evidence="8" id="KW-1185">Reference proteome</keyword>
<evidence type="ECO:0000256" key="2">
    <source>
        <dbReference type="ARBA" id="ARBA00023015"/>
    </source>
</evidence>
<dbReference type="GeneID" id="68614137"/>
<evidence type="ECO:0000259" key="6">
    <source>
        <dbReference type="PROSITE" id="PS50977"/>
    </source>
</evidence>
<dbReference type="AlphaFoldDB" id="A0AAV3ULX5"/>
<comment type="caution">
    <text evidence="7">The sequence shown here is derived from an EMBL/GenBank/DDBJ whole genome shotgun (WGS) entry which is preliminary data.</text>
</comment>
<dbReference type="Proteomes" id="UP001501729">
    <property type="component" value="Unassembled WGS sequence"/>
</dbReference>
<dbReference type="InterPro" id="IPR050109">
    <property type="entry name" value="HTH-type_TetR-like_transc_reg"/>
</dbReference>
<keyword evidence="2" id="KW-0805">Transcription regulation</keyword>
<evidence type="ECO:0000313" key="8">
    <source>
        <dbReference type="Proteomes" id="UP001501729"/>
    </source>
</evidence>
<evidence type="ECO:0000256" key="1">
    <source>
        <dbReference type="ARBA" id="ARBA00022491"/>
    </source>
</evidence>
<accession>A0AAV3ULX5</accession>
<feature type="DNA-binding region" description="H-T-H motif" evidence="5">
    <location>
        <begin position="35"/>
        <end position="54"/>
    </location>
</feature>
<dbReference type="PROSITE" id="PS50977">
    <property type="entry name" value="HTH_TETR_2"/>
    <property type="match status" value="1"/>
</dbReference>
<dbReference type="InterPro" id="IPR036271">
    <property type="entry name" value="Tet_transcr_reg_TetR-rel_C_sf"/>
</dbReference>
<keyword evidence="3 5" id="KW-0238">DNA-binding</keyword>
<dbReference type="PRINTS" id="PR00455">
    <property type="entry name" value="HTHTETR"/>
</dbReference>
<protein>
    <recommendedName>
        <fullName evidence="6">HTH tetR-type domain-containing protein</fullName>
    </recommendedName>
</protein>
<dbReference type="PANTHER" id="PTHR30055">
    <property type="entry name" value="HTH-TYPE TRANSCRIPTIONAL REGULATOR RUTR"/>
    <property type="match status" value="1"/>
</dbReference>
<dbReference type="SUPFAM" id="SSF48498">
    <property type="entry name" value="Tetracyclin repressor-like, C-terminal domain"/>
    <property type="match status" value="1"/>
</dbReference>
<dbReference type="Pfam" id="PF13977">
    <property type="entry name" value="TetR_C_6"/>
    <property type="match status" value="1"/>
</dbReference>
<name>A0AAV3ULX5_9EURY</name>
<feature type="domain" description="HTH tetR-type" evidence="6">
    <location>
        <begin position="12"/>
        <end position="72"/>
    </location>
</feature>
<dbReference type="Gene3D" id="1.10.357.10">
    <property type="entry name" value="Tetracycline Repressor, domain 2"/>
    <property type="match status" value="1"/>
</dbReference>
<dbReference type="PANTHER" id="PTHR30055:SF234">
    <property type="entry name" value="HTH-TYPE TRANSCRIPTIONAL REGULATOR BETI"/>
    <property type="match status" value="1"/>
</dbReference>